<keyword evidence="2 6" id="KW-0812">Transmembrane</keyword>
<keyword evidence="3 6" id="KW-1133">Transmembrane helix</keyword>
<dbReference type="AlphaFoldDB" id="A0A5J4WP46"/>
<protein>
    <recommendedName>
        <fullName evidence="7">EXPERA domain-containing protein</fullName>
    </recommendedName>
</protein>
<gene>
    <name evidence="8" type="ORF">EZS28_007866</name>
</gene>
<evidence type="ECO:0000313" key="9">
    <source>
        <dbReference type="Proteomes" id="UP000324800"/>
    </source>
</evidence>
<organism evidence="8 9">
    <name type="scientific">Streblomastix strix</name>
    <dbReference type="NCBI Taxonomy" id="222440"/>
    <lineage>
        <taxon>Eukaryota</taxon>
        <taxon>Metamonada</taxon>
        <taxon>Preaxostyla</taxon>
        <taxon>Oxymonadida</taxon>
        <taxon>Streblomastigidae</taxon>
        <taxon>Streblomastix</taxon>
    </lineage>
</organism>
<feature type="transmembrane region" description="Helical" evidence="6">
    <location>
        <begin position="68"/>
        <end position="90"/>
    </location>
</feature>
<dbReference type="Pfam" id="PF05241">
    <property type="entry name" value="EBP"/>
    <property type="match status" value="1"/>
</dbReference>
<dbReference type="OrthoDB" id="433124at2759"/>
<evidence type="ECO:0000256" key="4">
    <source>
        <dbReference type="ARBA" id="ARBA00023136"/>
    </source>
</evidence>
<feature type="transmembrane region" description="Helical" evidence="6">
    <location>
        <begin position="41"/>
        <end position="62"/>
    </location>
</feature>
<reference evidence="8 9" key="1">
    <citation type="submission" date="2019-03" db="EMBL/GenBank/DDBJ databases">
        <title>Single cell metagenomics reveals metabolic interactions within the superorganism composed of flagellate Streblomastix strix and complex community of Bacteroidetes bacteria on its surface.</title>
        <authorList>
            <person name="Treitli S.C."/>
            <person name="Kolisko M."/>
            <person name="Husnik F."/>
            <person name="Keeling P."/>
            <person name="Hampl V."/>
        </authorList>
    </citation>
    <scope>NUCLEOTIDE SEQUENCE [LARGE SCALE GENOMIC DNA]</scope>
    <source>
        <strain evidence="8">ST1C</strain>
    </source>
</reference>
<evidence type="ECO:0000256" key="1">
    <source>
        <dbReference type="ARBA" id="ARBA00004141"/>
    </source>
</evidence>
<dbReference type="InterPro" id="IPR033118">
    <property type="entry name" value="EXPERA"/>
</dbReference>
<accession>A0A5J4WP46</accession>
<dbReference type="GO" id="GO:0016020">
    <property type="term" value="C:membrane"/>
    <property type="evidence" value="ECO:0007669"/>
    <property type="project" value="UniProtKB-SubCell"/>
</dbReference>
<evidence type="ECO:0000259" key="7">
    <source>
        <dbReference type="Pfam" id="PF05241"/>
    </source>
</evidence>
<dbReference type="EMBL" id="SNRW01001385">
    <property type="protein sequence ID" value="KAA6396608.1"/>
    <property type="molecule type" value="Genomic_DNA"/>
</dbReference>
<feature type="transmembrane region" description="Helical" evidence="6">
    <location>
        <begin position="6"/>
        <end position="29"/>
    </location>
</feature>
<dbReference type="Proteomes" id="UP000324800">
    <property type="component" value="Unassembled WGS sequence"/>
</dbReference>
<keyword evidence="4 6" id="KW-0472">Membrane</keyword>
<feature type="region of interest" description="Disordered" evidence="5">
    <location>
        <begin position="136"/>
        <end position="155"/>
    </location>
</feature>
<sequence>MARPLWYRITAWIGVLFVGPYYAVAIYAFIKKLNFIRDLNLVWASVMIVNLSCILSEQIFGVNKSDNLKIILCAYGSFLIFPILMLIRVLGFGKKRMWNHHKIQNKIKDFDKEKENEKVKGKEKGKEITENFVTSVKSPEKDKNKLQSPKNSTKIITPHKSTTKKYFLRSSTYTGQKVFEEVFFPTVANEHPDWEDKKIKQELIRRWDNLVDGAKKVCNE</sequence>
<name>A0A5J4WP46_9EUKA</name>
<proteinExistence type="predicted"/>
<evidence type="ECO:0000256" key="2">
    <source>
        <dbReference type="ARBA" id="ARBA00022692"/>
    </source>
</evidence>
<feature type="domain" description="EXPERA" evidence="7">
    <location>
        <begin position="4"/>
        <end position="88"/>
    </location>
</feature>
<comment type="subcellular location">
    <subcellularLocation>
        <location evidence="1">Membrane</location>
        <topology evidence="1">Multi-pass membrane protein</topology>
    </subcellularLocation>
</comment>
<comment type="caution">
    <text evidence="8">The sequence shown here is derived from an EMBL/GenBank/DDBJ whole genome shotgun (WGS) entry which is preliminary data.</text>
</comment>
<evidence type="ECO:0000313" key="8">
    <source>
        <dbReference type="EMBL" id="KAA6396608.1"/>
    </source>
</evidence>
<evidence type="ECO:0000256" key="3">
    <source>
        <dbReference type="ARBA" id="ARBA00022989"/>
    </source>
</evidence>
<evidence type="ECO:0000256" key="5">
    <source>
        <dbReference type="SAM" id="MobiDB-lite"/>
    </source>
</evidence>
<evidence type="ECO:0000256" key="6">
    <source>
        <dbReference type="SAM" id="Phobius"/>
    </source>
</evidence>
<feature type="compositionally biased region" description="Polar residues" evidence="5">
    <location>
        <begin position="146"/>
        <end position="155"/>
    </location>
</feature>